<dbReference type="RefSeq" id="WP_397558199.1">
    <property type="nucleotide sequence ID" value="NZ_JBIQWL010000012.1"/>
</dbReference>
<evidence type="ECO:0000256" key="3">
    <source>
        <dbReference type="ARBA" id="ARBA00023163"/>
    </source>
</evidence>
<dbReference type="InterPro" id="IPR028082">
    <property type="entry name" value="Peripla_BP_I"/>
</dbReference>
<dbReference type="Gene3D" id="3.40.50.2300">
    <property type="match status" value="2"/>
</dbReference>
<dbReference type="Pfam" id="PF13377">
    <property type="entry name" value="Peripla_BP_3"/>
    <property type="match status" value="1"/>
</dbReference>
<organism evidence="6 7">
    <name type="scientific">Microbacterium alkaliflavum</name>
    <dbReference type="NCBI Taxonomy" id="3248839"/>
    <lineage>
        <taxon>Bacteria</taxon>
        <taxon>Bacillati</taxon>
        <taxon>Actinomycetota</taxon>
        <taxon>Actinomycetes</taxon>
        <taxon>Micrococcales</taxon>
        <taxon>Microbacteriaceae</taxon>
        <taxon>Microbacterium</taxon>
    </lineage>
</organism>
<sequence length="356" mass="37987">MTSTAAEPDALRPSIYDVAREAGVSHMTVSRVLNDSPQLRDETRRRILDVIEAIGYHRSEAARALSSRRSRAIGVVVDSAERDASRAALVAVQQAARGRHHSVVPFSITTNGQAGIDDAVAHLAAHRVDALCLIAPRIPTLQAITASHHDLPTVIVADTGDGCPLPSVAVDHSVGAALAARHFMDAGHHSMLHLAGPEDSVDAVSLTRSWRSVMRQSHLPAPLVVGDWSSDFGYEIGATHPGMDSVTAVFAANDRMALGLIHGLWTRGIRVPADVSVIGYDDHAGASHYLPPLTTVRQDFDALGCEAVHALLSSGEGPLEGARRRLLPRLVVRDSVAAPHPRRAPERSTSHRLAAM</sequence>
<evidence type="ECO:0000256" key="1">
    <source>
        <dbReference type="ARBA" id="ARBA00023015"/>
    </source>
</evidence>
<evidence type="ECO:0000259" key="5">
    <source>
        <dbReference type="PROSITE" id="PS50932"/>
    </source>
</evidence>
<accession>A0ABW7QEG9</accession>
<evidence type="ECO:0000313" key="7">
    <source>
        <dbReference type="Proteomes" id="UP001610861"/>
    </source>
</evidence>
<keyword evidence="7" id="KW-1185">Reference proteome</keyword>
<evidence type="ECO:0000313" key="6">
    <source>
        <dbReference type="EMBL" id="MFH8252768.1"/>
    </source>
</evidence>
<dbReference type="InterPro" id="IPR000843">
    <property type="entry name" value="HTH_LacI"/>
</dbReference>
<dbReference type="Proteomes" id="UP001610861">
    <property type="component" value="Unassembled WGS sequence"/>
</dbReference>
<dbReference type="SUPFAM" id="SSF47413">
    <property type="entry name" value="lambda repressor-like DNA-binding domains"/>
    <property type="match status" value="1"/>
</dbReference>
<proteinExistence type="predicted"/>
<reference evidence="6 7" key="1">
    <citation type="submission" date="2024-09" db="EMBL/GenBank/DDBJ databases">
        <authorList>
            <person name="Pan X."/>
        </authorList>
    </citation>
    <scope>NUCLEOTIDE SEQUENCE [LARGE SCALE GENOMIC DNA]</scope>
    <source>
        <strain evidence="6 7">B2969</strain>
    </source>
</reference>
<dbReference type="InterPro" id="IPR010982">
    <property type="entry name" value="Lambda_DNA-bd_dom_sf"/>
</dbReference>
<dbReference type="PANTHER" id="PTHR30146:SF153">
    <property type="entry name" value="LACTOSE OPERON REPRESSOR"/>
    <property type="match status" value="1"/>
</dbReference>
<dbReference type="Gene3D" id="1.10.260.40">
    <property type="entry name" value="lambda repressor-like DNA-binding domains"/>
    <property type="match status" value="1"/>
</dbReference>
<dbReference type="Pfam" id="PF00356">
    <property type="entry name" value="LacI"/>
    <property type="match status" value="1"/>
</dbReference>
<keyword evidence="1" id="KW-0805">Transcription regulation</keyword>
<dbReference type="PROSITE" id="PS00356">
    <property type="entry name" value="HTH_LACI_1"/>
    <property type="match status" value="1"/>
</dbReference>
<evidence type="ECO:0000256" key="4">
    <source>
        <dbReference type="SAM" id="MobiDB-lite"/>
    </source>
</evidence>
<dbReference type="PRINTS" id="PR00036">
    <property type="entry name" value="HTHLACI"/>
</dbReference>
<feature type="domain" description="HTH lacI-type" evidence="5">
    <location>
        <begin position="13"/>
        <end position="67"/>
    </location>
</feature>
<dbReference type="PROSITE" id="PS50932">
    <property type="entry name" value="HTH_LACI_2"/>
    <property type="match status" value="1"/>
</dbReference>
<feature type="region of interest" description="Disordered" evidence="4">
    <location>
        <begin position="337"/>
        <end position="356"/>
    </location>
</feature>
<dbReference type="InterPro" id="IPR046335">
    <property type="entry name" value="LacI/GalR-like_sensor"/>
</dbReference>
<dbReference type="EMBL" id="JBIQWL010000012">
    <property type="protein sequence ID" value="MFH8252768.1"/>
    <property type="molecule type" value="Genomic_DNA"/>
</dbReference>
<comment type="caution">
    <text evidence="6">The sequence shown here is derived from an EMBL/GenBank/DDBJ whole genome shotgun (WGS) entry which is preliminary data.</text>
</comment>
<gene>
    <name evidence="6" type="ORF">ACH3VR_20550</name>
</gene>
<keyword evidence="3" id="KW-0804">Transcription</keyword>
<name>A0ABW7QEG9_9MICO</name>
<dbReference type="SUPFAM" id="SSF53822">
    <property type="entry name" value="Periplasmic binding protein-like I"/>
    <property type="match status" value="1"/>
</dbReference>
<dbReference type="CDD" id="cd01392">
    <property type="entry name" value="HTH_LacI"/>
    <property type="match status" value="1"/>
</dbReference>
<evidence type="ECO:0000256" key="2">
    <source>
        <dbReference type="ARBA" id="ARBA00023125"/>
    </source>
</evidence>
<protein>
    <submittedName>
        <fullName evidence="6">LacI family DNA-binding transcriptional regulator</fullName>
    </submittedName>
</protein>
<dbReference type="SMART" id="SM00354">
    <property type="entry name" value="HTH_LACI"/>
    <property type="match status" value="1"/>
</dbReference>
<dbReference type="PANTHER" id="PTHR30146">
    <property type="entry name" value="LACI-RELATED TRANSCRIPTIONAL REPRESSOR"/>
    <property type="match status" value="1"/>
</dbReference>
<dbReference type="GO" id="GO:0003677">
    <property type="term" value="F:DNA binding"/>
    <property type="evidence" value="ECO:0007669"/>
    <property type="project" value="UniProtKB-KW"/>
</dbReference>
<keyword evidence="2 6" id="KW-0238">DNA-binding</keyword>